<accession>A0A6A2Y3P1</accession>
<keyword evidence="1" id="KW-0472">Membrane</keyword>
<feature type="transmembrane region" description="Helical" evidence="1">
    <location>
        <begin position="78"/>
        <end position="101"/>
    </location>
</feature>
<proteinExistence type="predicted"/>
<protein>
    <submittedName>
        <fullName evidence="2">Desaturase</fullName>
    </submittedName>
</protein>
<organism evidence="2 3">
    <name type="scientific">Hibiscus syriacus</name>
    <name type="common">Rose of Sharon</name>
    <dbReference type="NCBI Taxonomy" id="106335"/>
    <lineage>
        <taxon>Eukaryota</taxon>
        <taxon>Viridiplantae</taxon>
        <taxon>Streptophyta</taxon>
        <taxon>Embryophyta</taxon>
        <taxon>Tracheophyta</taxon>
        <taxon>Spermatophyta</taxon>
        <taxon>Magnoliopsida</taxon>
        <taxon>eudicotyledons</taxon>
        <taxon>Gunneridae</taxon>
        <taxon>Pentapetalae</taxon>
        <taxon>rosids</taxon>
        <taxon>malvids</taxon>
        <taxon>Malvales</taxon>
        <taxon>Malvaceae</taxon>
        <taxon>Malvoideae</taxon>
        <taxon>Hibiscus</taxon>
    </lineage>
</organism>
<evidence type="ECO:0000256" key="1">
    <source>
        <dbReference type="SAM" id="Phobius"/>
    </source>
</evidence>
<dbReference type="EMBL" id="VEPZ02001512">
    <property type="protein sequence ID" value="KAE8670306.1"/>
    <property type="molecule type" value="Genomic_DNA"/>
</dbReference>
<name>A0A6A2Y3P1_HIBSY</name>
<dbReference type="OrthoDB" id="1284989at2759"/>
<dbReference type="Proteomes" id="UP000436088">
    <property type="component" value="Unassembled WGS sequence"/>
</dbReference>
<evidence type="ECO:0000313" key="2">
    <source>
        <dbReference type="EMBL" id="KAE8670306.1"/>
    </source>
</evidence>
<feature type="transmembrane region" description="Helical" evidence="1">
    <location>
        <begin position="47"/>
        <end position="71"/>
    </location>
</feature>
<dbReference type="PANTHER" id="PTHR34124">
    <property type="entry name" value="F16B3.27 PROTEIN-RELATED"/>
    <property type="match status" value="1"/>
</dbReference>
<feature type="transmembrane region" description="Helical" evidence="1">
    <location>
        <begin position="21"/>
        <end position="41"/>
    </location>
</feature>
<gene>
    <name evidence="2" type="ORF">F3Y22_tig00112159pilonHSYRG00221</name>
</gene>
<sequence length="185" mass="20418">MGLSVENSVTESHSRTHKIFLISNYLLLGSASSCIFLTLSLRLFPSLFGFFFILLHVIAIGGAVSGCSVAISGSNKWYLSHMVTMVLTSIFEGSVSVLIWTRTPDFLGYLKSYVREEDGVLILRLAGGLCVVVFCLEWLVLGLAFVLRYYAFVEGHGVGNGGSLKQRDGRVGDEDLKNWPWPFQV</sequence>
<comment type="caution">
    <text evidence="2">The sequence shown here is derived from an EMBL/GenBank/DDBJ whole genome shotgun (WGS) entry which is preliminary data.</text>
</comment>
<keyword evidence="1" id="KW-0812">Transmembrane</keyword>
<feature type="transmembrane region" description="Helical" evidence="1">
    <location>
        <begin position="121"/>
        <end position="147"/>
    </location>
</feature>
<dbReference type="PANTHER" id="PTHR34124:SF14">
    <property type="entry name" value="TRANSMEMBRANE PROTEIN"/>
    <property type="match status" value="1"/>
</dbReference>
<evidence type="ECO:0000313" key="3">
    <source>
        <dbReference type="Proteomes" id="UP000436088"/>
    </source>
</evidence>
<reference evidence="2" key="1">
    <citation type="submission" date="2019-09" db="EMBL/GenBank/DDBJ databases">
        <title>Draft genome information of white flower Hibiscus syriacus.</title>
        <authorList>
            <person name="Kim Y.-M."/>
        </authorList>
    </citation>
    <scope>NUCLEOTIDE SEQUENCE [LARGE SCALE GENOMIC DNA]</scope>
    <source>
        <strain evidence="2">YM2019G1</strain>
    </source>
</reference>
<dbReference type="AlphaFoldDB" id="A0A6A2Y3P1"/>
<keyword evidence="1" id="KW-1133">Transmembrane helix</keyword>
<keyword evidence="3" id="KW-1185">Reference proteome</keyword>